<reference evidence="2" key="1">
    <citation type="submission" date="2023-10" db="EMBL/GenBank/DDBJ databases">
        <title>Genome Sequence of the Bacteria from From Gut Wall in Crohn's Disease.</title>
        <authorList>
            <person name="Rodriguez-Palacios A."/>
        </authorList>
    </citation>
    <scope>NUCLEOTIDE SEQUENCE</scope>
    <source>
        <strain evidence="2">CavFT-hAR58</strain>
    </source>
</reference>
<feature type="chain" id="PRO_5042114116" description="DUF4906 domain-containing protein" evidence="1">
    <location>
        <begin position="26"/>
        <end position="1000"/>
    </location>
</feature>
<feature type="signal peptide" evidence="1">
    <location>
        <begin position="1"/>
        <end position="25"/>
    </location>
</feature>
<protein>
    <recommendedName>
        <fullName evidence="4">DUF4906 domain-containing protein</fullName>
    </recommendedName>
</protein>
<evidence type="ECO:0008006" key="4">
    <source>
        <dbReference type="Google" id="ProtNLM"/>
    </source>
</evidence>
<gene>
    <name evidence="2" type="ORF">RVH17_03685</name>
</gene>
<dbReference type="PROSITE" id="PS51257">
    <property type="entry name" value="PROKAR_LIPOPROTEIN"/>
    <property type="match status" value="1"/>
</dbReference>
<sequence length="1000" mass="105565">MTLRSYMRVLSAAIALLFVAVGCKDSDEEIPPPSEKYTFDIAVSDIRVADAVVTVTPSDALATYYCSVVKKADFDKLGSDEAYLDDDIDYLKAQAEKKQLTFKAYLETVIATGSEPIKFVTLEPSTDYYAYVYGITPEGRVTSDLKKTPFTTATPEPTELTFEFKVENITMTAADIAVIPSDDEAPYYFDVIAAAAYEGMSEDEILADVLDAIIPAYLTQGPDGYPAEMFEGMLALKPGTEYYVYAIGYDAEKEEPTSELQMYKFSTTAPTGEAPDLAFSARAGDADGNNTSTMIYCTAVSEAAVSAKMACLPKQIVDDFIGQGASLENIADANGQDVKSEDIAALNAKGGLGLTLAGDVIVPSTDYTVIFKVVSAGGRSTVKSENVSTTSGDVPPSDLTFSIAVTELKATSAMVTVTPSNDTETYFFDIQPKKLIDENFADDASLIAALDETYAKYGGIAGMLSQGEDGYKPTSLTAGTSYYVLAFGYNTAATTAVTRHEFTTETAATSDLTLSIDIDTSAEPIPGGVTAAITASNDEDPYMLDFMLADEIKGMSDAEIIASVEQKYGQIISWLLVTGDYATVPTDFGGELAMMPGAEYYLVAFGYDGASATTGVTKAKFTAGAGPDAAGTGFTFKVEDITSGGATVTVETTKEPVTYIWDVISDASYTQLGGNAEALVSHVTDMFALYGTAQYGNLTPVQVIAGLGAWYSGASYAYGKLSSKTAYRPYAACVDLSGNVVGTPAVGEIFTTLEAVAGSATVEAAYDKYFDGDEIVAAGVSSNASGKAYIPVTVTSSADAAHWYVALYTGDYTDPGAVSEATIINALKSQGVKDAAKINFTCSWDTQCTFLAVAEDATGNVGEIFRLGVRFTKSGASPISELTGASKAAAAGVKLPVLCSSLLPGLDVPKVLRPLEEPNMPQAAASQLINLRRERTTDLSEKMVRGAEMSGDADAISGGKPAQIKCFVGKNAGMKQAEEVSLKKAIAARALNNRVRTPRR</sequence>
<dbReference type="RefSeq" id="WP_315975985.1">
    <property type="nucleotide sequence ID" value="NZ_CBCTEG010000028.1"/>
</dbReference>
<evidence type="ECO:0000313" key="2">
    <source>
        <dbReference type="EMBL" id="MDU0259220.1"/>
    </source>
</evidence>
<evidence type="ECO:0000256" key="1">
    <source>
        <dbReference type="SAM" id="SignalP"/>
    </source>
</evidence>
<proteinExistence type="predicted"/>
<dbReference type="AlphaFoldDB" id="A0AAE4LK62"/>
<dbReference type="Proteomes" id="UP001181347">
    <property type="component" value="Unassembled WGS sequence"/>
</dbReference>
<evidence type="ECO:0000313" key="3">
    <source>
        <dbReference type="Proteomes" id="UP001181347"/>
    </source>
</evidence>
<comment type="caution">
    <text evidence="2">The sequence shown here is derived from an EMBL/GenBank/DDBJ whole genome shotgun (WGS) entry which is preliminary data.</text>
</comment>
<accession>A0AAE4LK62</accession>
<organism evidence="2 3">
    <name type="scientific">Alistipes finegoldii</name>
    <dbReference type="NCBI Taxonomy" id="214856"/>
    <lineage>
        <taxon>Bacteria</taxon>
        <taxon>Pseudomonadati</taxon>
        <taxon>Bacteroidota</taxon>
        <taxon>Bacteroidia</taxon>
        <taxon>Bacteroidales</taxon>
        <taxon>Rikenellaceae</taxon>
        <taxon>Alistipes</taxon>
    </lineage>
</organism>
<dbReference type="EMBL" id="JAWDES010000004">
    <property type="protein sequence ID" value="MDU0259220.1"/>
    <property type="molecule type" value="Genomic_DNA"/>
</dbReference>
<keyword evidence="1" id="KW-0732">Signal</keyword>
<name>A0AAE4LK62_9BACT</name>